<evidence type="ECO:0000313" key="2">
    <source>
        <dbReference type="Proteomes" id="UP000265520"/>
    </source>
</evidence>
<keyword evidence="2" id="KW-1185">Reference proteome</keyword>
<dbReference type="AlphaFoldDB" id="A0A392TLV0"/>
<sequence>PSRLLSPGEGWQSSDRMLPSVWQQLATTGELISPGDIRTSPSDL</sequence>
<dbReference type="Proteomes" id="UP000265520">
    <property type="component" value="Unassembled WGS sequence"/>
</dbReference>
<accession>A0A392TLV0</accession>
<name>A0A392TLV0_9FABA</name>
<protein>
    <submittedName>
        <fullName evidence="1">Uncharacterized protein</fullName>
    </submittedName>
</protein>
<comment type="caution">
    <text evidence="1">The sequence shown here is derived from an EMBL/GenBank/DDBJ whole genome shotgun (WGS) entry which is preliminary data.</text>
</comment>
<organism evidence="1 2">
    <name type="scientific">Trifolium medium</name>
    <dbReference type="NCBI Taxonomy" id="97028"/>
    <lineage>
        <taxon>Eukaryota</taxon>
        <taxon>Viridiplantae</taxon>
        <taxon>Streptophyta</taxon>
        <taxon>Embryophyta</taxon>
        <taxon>Tracheophyta</taxon>
        <taxon>Spermatophyta</taxon>
        <taxon>Magnoliopsida</taxon>
        <taxon>eudicotyledons</taxon>
        <taxon>Gunneridae</taxon>
        <taxon>Pentapetalae</taxon>
        <taxon>rosids</taxon>
        <taxon>fabids</taxon>
        <taxon>Fabales</taxon>
        <taxon>Fabaceae</taxon>
        <taxon>Papilionoideae</taxon>
        <taxon>50 kb inversion clade</taxon>
        <taxon>NPAAA clade</taxon>
        <taxon>Hologalegina</taxon>
        <taxon>IRL clade</taxon>
        <taxon>Trifolieae</taxon>
        <taxon>Trifolium</taxon>
    </lineage>
</organism>
<dbReference type="EMBL" id="LXQA010613255">
    <property type="protein sequence ID" value="MCI62123.1"/>
    <property type="molecule type" value="Genomic_DNA"/>
</dbReference>
<feature type="non-terminal residue" evidence="1">
    <location>
        <position position="1"/>
    </location>
</feature>
<evidence type="ECO:0000313" key="1">
    <source>
        <dbReference type="EMBL" id="MCI62123.1"/>
    </source>
</evidence>
<reference evidence="1 2" key="1">
    <citation type="journal article" date="2018" name="Front. Plant Sci.">
        <title>Red Clover (Trifolium pratense) and Zigzag Clover (T. medium) - A Picture of Genomic Similarities and Differences.</title>
        <authorList>
            <person name="Dluhosova J."/>
            <person name="Istvanek J."/>
            <person name="Nedelnik J."/>
            <person name="Repkova J."/>
        </authorList>
    </citation>
    <scope>NUCLEOTIDE SEQUENCE [LARGE SCALE GENOMIC DNA]</scope>
    <source>
        <strain evidence="2">cv. 10/8</strain>
        <tissue evidence="1">Leaf</tissue>
    </source>
</reference>
<proteinExistence type="predicted"/>